<dbReference type="CDD" id="cd02000">
    <property type="entry name" value="TPP_E1_PDC_ADC_BCADC"/>
    <property type="match status" value="1"/>
</dbReference>
<dbReference type="GO" id="GO:0007584">
    <property type="term" value="P:response to nutrient"/>
    <property type="evidence" value="ECO:0007669"/>
    <property type="project" value="TreeGrafter"/>
</dbReference>
<comment type="cofactor">
    <cofactor evidence="1">
        <name>thiamine diphosphate</name>
        <dbReference type="ChEBI" id="CHEBI:58937"/>
    </cofactor>
</comment>
<evidence type="ECO:0000256" key="3">
    <source>
        <dbReference type="ARBA" id="ARBA00012277"/>
    </source>
</evidence>
<evidence type="ECO:0000259" key="6">
    <source>
        <dbReference type="SMART" id="SM00861"/>
    </source>
</evidence>
<dbReference type="SUPFAM" id="SSF52518">
    <property type="entry name" value="Thiamin diphosphate-binding fold (THDP-binding)"/>
    <property type="match status" value="2"/>
</dbReference>
<comment type="caution">
    <text evidence="7">The sequence shown here is derived from an EMBL/GenBank/DDBJ whole genome shotgun (WGS) entry which is preliminary data.</text>
</comment>
<dbReference type="Gene3D" id="3.40.50.970">
    <property type="match status" value="2"/>
</dbReference>
<evidence type="ECO:0000256" key="1">
    <source>
        <dbReference type="ARBA" id="ARBA00001964"/>
    </source>
</evidence>
<dbReference type="Pfam" id="PF00676">
    <property type="entry name" value="E1_dh"/>
    <property type="match status" value="1"/>
</dbReference>
<feature type="domain" description="Transketolase-like pyrimidine-binding" evidence="6">
    <location>
        <begin position="360"/>
        <end position="536"/>
    </location>
</feature>
<dbReference type="Pfam" id="PF02780">
    <property type="entry name" value="Transketolase_C"/>
    <property type="match status" value="1"/>
</dbReference>
<protein>
    <recommendedName>
        <fullName evidence="3">3-methyl-2-oxobutanoate dehydrogenase (2-methylpropanoyl-transferring)</fullName>
        <ecNumber evidence="3">1.2.4.4</ecNumber>
    </recommendedName>
</protein>
<dbReference type="GO" id="GO:0003863">
    <property type="term" value="F:branched-chain 2-oxo acid dehydrogenase activity"/>
    <property type="evidence" value="ECO:0007669"/>
    <property type="project" value="UniProtKB-EC"/>
</dbReference>
<evidence type="ECO:0000256" key="2">
    <source>
        <dbReference type="ARBA" id="ARBA00003906"/>
    </source>
</evidence>
<dbReference type="SUPFAM" id="SSF52922">
    <property type="entry name" value="TK C-terminal domain-like"/>
    <property type="match status" value="1"/>
</dbReference>
<dbReference type="PANTHER" id="PTHR42980">
    <property type="entry name" value="2-OXOISOVALERATE DEHYDROGENASE SUBUNIT BETA-RELATED"/>
    <property type="match status" value="1"/>
</dbReference>
<evidence type="ECO:0000256" key="4">
    <source>
        <dbReference type="ARBA" id="ARBA00023002"/>
    </source>
</evidence>
<proteinExistence type="predicted"/>
<dbReference type="Pfam" id="PF02779">
    <property type="entry name" value="Transket_pyr"/>
    <property type="match status" value="1"/>
</dbReference>
<evidence type="ECO:0000256" key="5">
    <source>
        <dbReference type="ARBA" id="ARBA00023052"/>
    </source>
</evidence>
<dbReference type="Proteomes" id="UP000249248">
    <property type="component" value="Unassembled WGS sequence"/>
</dbReference>
<keyword evidence="5" id="KW-0786">Thiamine pyrophosphate</keyword>
<reference evidence="7 8" key="1">
    <citation type="submission" date="2018-06" db="EMBL/GenBank/DDBJ databases">
        <title>The draft genome sequence of Crocinitomix sp. SM1701.</title>
        <authorList>
            <person name="Zhang X."/>
        </authorList>
    </citation>
    <scope>NUCLEOTIDE SEQUENCE [LARGE SCALE GENOMIC DNA]</scope>
    <source>
        <strain evidence="7 8">SM1701</strain>
    </source>
</reference>
<keyword evidence="4" id="KW-0560">Oxidoreductase</keyword>
<dbReference type="InterPro" id="IPR009014">
    <property type="entry name" value="Transketo_C/PFOR_II"/>
</dbReference>
<evidence type="ECO:0000313" key="7">
    <source>
        <dbReference type="EMBL" id="PZE18955.1"/>
    </source>
</evidence>
<sequence>MANNIKKLKSKVQTIDQSKIKEAFRLMGTAKTMAEIYEENAKVTSKYVHATSRGHEAIQIAMGMQLKPQDWVSPYYRDDSILLSIGMRPYDVMLQVFAKKDDPFSGGRTYYSHPSLKEEDKPKIIHQSSATGMQAIPTTGVAMGIQYKEKVGIAEDFKGDNPVVVCSLGDASCTEGEVSEAFQMAALKQFPIIYLVQDNEWDISANAAEIRAQDITHYAKGFNGLEVRTIDGTDFEACYNTIAEVISIIRKERRPFLIHAKVPLLGHHTSGVRKEWYRDDLEEAALKDPYPKLRKLVEDAFGIAEVINIEASVRTVVEEEFKQAMNAEDPSPDSLTDHYFAPTPITEEKGERSPVGKKPTVMVDSALFAMTEILSKHKEALLYGQDVGGRLGGVFREAATLAQKFGDERVYNTPIQEAFIIGSTVGMSAVGLKPIVEVQFADYIWPGLNQLFTEVSRSYYLSNGKWPVSAIIRVPIGAYGSGGPYHSSSVESVVTNIRGIKVAYPSTGADLKGLLKSAFYDPNPVVIFEHKGLYWSKIKGTEGAITVEPDEDYVIPFGKARTVIEAMPEKVQASESMVIITYGRGVYWSAEAAEAFPGRVEIIDLRTLSPIDETAIFDAVKKHNRAMLVTEESIEATFTLALAGKIQKNCFEYLDAPVEIIGSVDTPAIPLNSILEAALLTNADKVRVGIERTLNY</sequence>
<keyword evidence="8" id="KW-1185">Reference proteome</keyword>
<dbReference type="OrthoDB" id="9769337at2"/>
<dbReference type="InterPro" id="IPR029061">
    <property type="entry name" value="THDP-binding"/>
</dbReference>
<dbReference type="EMBL" id="QKSB01000001">
    <property type="protein sequence ID" value="PZE18955.1"/>
    <property type="molecule type" value="Genomic_DNA"/>
</dbReference>
<name>A0A2W1NHF1_9FLAO</name>
<dbReference type="EC" id="1.2.4.4" evidence="3"/>
<accession>A0A2W1NHF1</accession>
<dbReference type="Gene3D" id="3.40.50.920">
    <property type="match status" value="1"/>
</dbReference>
<dbReference type="AlphaFoldDB" id="A0A2W1NHF1"/>
<dbReference type="InterPro" id="IPR001017">
    <property type="entry name" value="DH_E1"/>
</dbReference>
<comment type="function">
    <text evidence="2">E1 component of the 2-oxoglutarate dehydrogenase (OGDH) complex which catalyzes the decarboxylation of 2-oxoglutarate, the first step in the conversion of 2-oxoglutarate to succinyl-CoA and CO(2).</text>
</comment>
<dbReference type="RefSeq" id="WP_111061855.1">
    <property type="nucleotide sequence ID" value="NZ_JBHUCU010000007.1"/>
</dbReference>
<evidence type="ECO:0000313" key="8">
    <source>
        <dbReference type="Proteomes" id="UP000249248"/>
    </source>
</evidence>
<organism evidence="7 8">
    <name type="scientific">Putridiphycobacter roseus</name>
    <dbReference type="NCBI Taxonomy" id="2219161"/>
    <lineage>
        <taxon>Bacteria</taxon>
        <taxon>Pseudomonadati</taxon>
        <taxon>Bacteroidota</taxon>
        <taxon>Flavobacteriia</taxon>
        <taxon>Flavobacteriales</taxon>
        <taxon>Crocinitomicaceae</taxon>
        <taxon>Putridiphycobacter</taxon>
    </lineage>
</organism>
<dbReference type="InterPro" id="IPR033248">
    <property type="entry name" value="Transketolase_C"/>
</dbReference>
<dbReference type="CDD" id="cd07036">
    <property type="entry name" value="TPP_PYR_E1-PDHc-beta_like"/>
    <property type="match status" value="1"/>
</dbReference>
<dbReference type="InterPro" id="IPR005475">
    <property type="entry name" value="Transketolase-like_Pyr-bd"/>
</dbReference>
<dbReference type="SMART" id="SM00861">
    <property type="entry name" value="Transket_pyr"/>
    <property type="match status" value="1"/>
</dbReference>
<gene>
    <name evidence="7" type="ORF">DNU06_00130</name>
</gene>
<dbReference type="PANTHER" id="PTHR42980:SF1">
    <property type="entry name" value="2-OXOISOVALERATE DEHYDROGENASE SUBUNIT BETA, MITOCHONDRIAL"/>
    <property type="match status" value="1"/>
</dbReference>
<dbReference type="GO" id="GO:0009083">
    <property type="term" value="P:branched-chain amino acid catabolic process"/>
    <property type="evidence" value="ECO:0007669"/>
    <property type="project" value="TreeGrafter"/>
</dbReference>